<protein>
    <submittedName>
        <fullName evidence="1">Uncharacterized protein</fullName>
    </submittedName>
</protein>
<evidence type="ECO:0000313" key="1">
    <source>
        <dbReference type="EMBL" id="KAF1838449.1"/>
    </source>
</evidence>
<dbReference type="EMBL" id="ML975252">
    <property type="protein sequence ID" value="KAF1838449.1"/>
    <property type="molecule type" value="Genomic_DNA"/>
</dbReference>
<sequence length="100" mass="11406">MAHLQRVPGYRAGIQYRENYMREDLPASPGLTKWLGPALGQFLPGHFLAHGYENGQKYVHRYEDEKGKPCDMDSRFLGSFWTSFGLNARPNVVEVFSNQG</sequence>
<name>A0A6A5KSK9_9PLEO</name>
<dbReference type="OrthoDB" id="3692558at2759"/>
<accession>A0A6A5KSK9</accession>
<proteinExistence type="predicted"/>
<reference evidence="1" key="1">
    <citation type="submission" date="2020-01" db="EMBL/GenBank/DDBJ databases">
        <authorList>
            <consortium name="DOE Joint Genome Institute"/>
            <person name="Haridas S."/>
            <person name="Albert R."/>
            <person name="Binder M."/>
            <person name="Bloem J."/>
            <person name="Labutti K."/>
            <person name="Salamov A."/>
            <person name="Andreopoulos B."/>
            <person name="Baker S.E."/>
            <person name="Barry K."/>
            <person name="Bills G."/>
            <person name="Bluhm B.H."/>
            <person name="Cannon C."/>
            <person name="Castanera R."/>
            <person name="Culley D.E."/>
            <person name="Daum C."/>
            <person name="Ezra D."/>
            <person name="Gonzalez J.B."/>
            <person name="Henrissat B."/>
            <person name="Kuo A."/>
            <person name="Liang C."/>
            <person name="Lipzen A."/>
            <person name="Lutzoni F."/>
            <person name="Magnuson J."/>
            <person name="Mondo S."/>
            <person name="Nolan M."/>
            <person name="Ohm R."/>
            <person name="Pangilinan J."/>
            <person name="Park H.-J."/>
            <person name="Ramirez L."/>
            <person name="Alfaro M."/>
            <person name="Sun H."/>
            <person name="Tritt A."/>
            <person name="Yoshinaga Y."/>
            <person name="Zwiers L.-H."/>
            <person name="Turgeon B.G."/>
            <person name="Goodwin S.B."/>
            <person name="Spatafora J.W."/>
            <person name="Crous P.W."/>
            <person name="Grigoriev I.V."/>
        </authorList>
    </citation>
    <scope>NUCLEOTIDE SEQUENCE</scope>
    <source>
        <strain evidence="1">P77</strain>
    </source>
</reference>
<keyword evidence="2" id="KW-1185">Reference proteome</keyword>
<dbReference type="Proteomes" id="UP000800040">
    <property type="component" value="Unassembled WGS sequence"/>
</dbReference>
<evidence type="ECO:0000313" key="2">
    <source>
        <dbReference type="Proteomes" id="UP000800040"/>
    </source>
</evidence>
<dbReference type="AlphaFoldDB" id="A0A6A5KSK9"/>
<gene>
    <name evidence="1" type="ORF">BDW02DRAFT_594700</name>
</gene>
<organism evidence="1 2">
    <name type="scientific">Decorospora gaudefroyi</name>
    <dbReference type="NCBI Taxonomy" id="184978"/>
    <lineage>
        <taxon>Eukaryota</taxon>
        <taxon>Fungi</taxon>
        <taxon>Dikarya</taxon>
        <taxon>Ascomycota</taxon>
        <taxon>Pezizomycotina</taxon>
        <taxon>Dothideomycetes</taxon>
        <taxon>Pleosporomycetidae</taxon>
        <taxon>Pleosporales</taxon>
        <taxon>Pleosporineae</taxon>
        <taxon>Pleosporaceae</taxon>
        <taxon>Decorospora</taxon>
    </lineage>
</organism>